<feature type="domain" description="Pseudouridine synthase RsuA/RluA-like" evidence="4">
    <location>
        <begin position="101"/>
        <end position="248"/>
    </location>
</feature>
<dbReference type="Proteomes" id="UP001432128">
    <property type="component" value="Chromosome"/>
</dbReference>
<evidence type="ECO:0000256" key="3">
    <source>
        <dbReference type="ARBA" id="ARBA00033164"/>
    </source>
</evidence>
<dbReference type="RefSeq" id="WP_328856444.1">
    <property type="nucleotide sequence ID" value="NZ_CP108021.1"/>
</dbReference>
<dbReference type="InterPro" id="IPR006224">
    <property type="entry name" value="PsdUridine_synth_RluA-like_CS"/>
</dbReference>
<dbReference type="InterPro" id="IPR020103">
    <property type="entry name" value="PsdUridine_synth_cat_dom_sf"/>
</dbReference>
<dbReference type="AlphaFoldDB" id="A0AAU4JYH3"/>
<protein>
    <recommendedName>
        <fullName evidence="2">RNA pseudouridylate synthase</fullName>
    </recommendedName>
    <alternativeName>
        <fullName evidence="3">RNA-uridine isomerase</fullName>
    </alternativeName>
</protein>
<proteinExistence type="predicted"/>
<name>A0AAU4JYH3_9NOCA</name>
<gene>
    <name evidence="5" type="ORF">OG579_14140</name>
</gene>
<organism evidence="5 6">
    <name type="scientific">Williamsia herbipolensis</name>
    <dbReference type="NCBI Taxonomy" id="1603258"/>
    <lineage>
        <taxon>Bacteria</taxon>
        <taxon>Bacillati</taxon>
        <taxon>Actinomycetota</taxon>
        <taxon>Actinomycetes</taxon>
        <taxon>Mycobacteriales</taxon>
        <taxon>Nocardiaceae</taxon>
        <taxon>Williamsia</taxon>
    </lineage>
</organism>
<evidence type="ECO:0000313" key="5">
    <source>
        <dbReference type="EMBL" id="WUM18864.1"/>
    </source>
</evidence>
<sequence length="306" mass="33694">MGRRRRAHPLPPRDGVDATRVVVRDPALALLDVLRAAPAFAGVDDAALLERFAAGEVVDSTGIALTPTTRCRAGRPVYLYRDLPAEVEIGFTMPILHRDDDIVVVDKPHFLSTMPRGAHVTQTALVRLRRHLGVDAVSPAHRLDRLTAGVLLFTLRPEVRGAYQRLFAERQVRKVYRAVAPAPRVSMPIEVADRIVKDATDLRARVVAGAVNARTRVEVVGESGTDGLAEYRLTPITGRTHQLRLHMAGLGTPIVGDPLYPEIDDDLAARPDRGDFSRPLRLVAAELTFDDPLTGRTRTFTTDRRP</sequence>
<comment type="catalytic activity">
    <reaction evidence="1">
        <text>a uridine in RNA = a pseudouridine in RNA</text>
        <dbReference type="Rhea" id="RHEA:48348"/>
        <dbReference type="Rhea" id="RHEA-COMP:12068"/>
        <dbReference type="Rhea" id="RHEA-COMP:12069"/>
        <dbReference type="ChEBI" id="CHEBI:65314"/>
        <dbReference type="ChEBI" id="CHEBI:65315"/>
    </reaction>
</comment>
<evidence type="ECO:0000256" key="1">
    <source>
        <dbReference type="ARBA" id="ARBA00000073"/>
    </source>
</evidence>
<reference evidence="5 6" key="1">
    <citation type="submission" date="2022-10" db="EMBL/GenBank/DDBJ databases">
        <title>The complete genomes of actinobacterial strains from the NBC collection.</title>
        <authorList>
            <person name="Joergensen T.S."/>
            <person name="Alvarez Arevalo M."/>
            <person name="Sterndorff E.B."/>
            <person name="Faurdal D."/>
            <person name="Vuksanovic O."/>
            <person name="Mourched A.-S."/>
            <person name="Charusanti P."/>
            <person name="Shaw S."/>
            <person name="Blin K."/>
            <person name="Weber T."/>
        </authorList>
    </citation>
    <scope>NUCLEOTIDE SEQUENCE [LARGE SCALE GENOMIC DNA]</scope>
    <source>
        <strain evidence="5 6">NBC_00319</strain>
    </source>
</reference>
<dbReference type="Pfam" id="PF00849">
    <property type="entry name" value="PseudoU_synth_2"/>
    <property type="match status" value="1"/>
</dbReference>
<dbReference type="GO" id="GO:0003723">
    <property type="term" value="F:RNA binding"/>
    <property type="evidence" value="ECO:0007669"/>
    <property type="project" value="InterPro"/>
</dbReference>
<keyword evidence="6" id="KW-1185">Reference proteome</keyword>
<accession>A0AAU4JYH3</accession>
<dbReference type="PANTHER" id="PTHR21600">
    <property type="entry name" value="MITOCHONDRIAL RNA PSEUDOURIDINE SYNTHASE"/>
    <property type="match status" value="1"/>
</dbReference>
<evidence type="ECO:0000259" key="4">
    <source>
        <dbReference type="Pfam" id="PF00849"/>
    </source>
</evidence>
<dbReference type="GO" id="GO:0140098">
    <property type="term" value="F:catalytic activity, acting on RNA"/>
    <property type="evidence" value="ECO:0007669"/>
    <property type="project" value="UniProtKB-ARBA"/>
</dbReference>
<dbReference type="EMBL" id="CP108021">
    <property type="protein sequence ID" value="WUM18864.1"/>
    <property type="molecule type" value="Genomic_DNA"/>
</dbReference>
<dbReference type="SUPFAM" id="SSF55120">
    <property type="entry name" value="Pseudouridine synthase"/>
    <property type="match status" value="1"/>
</dbReference>
<dbReference type="PANTHER" id="PTHR21600:SF84">
    <property type="entry name" value="PSEUDOURIDINE SYNTHASE RSUA_RLUA-LIKE DOMAIN-CONTAINING PROTEIN"/>
    <property type="match status" value="1"/>
</dbReference>
<dbReference type="KEGG" id="whr:OG579_14140"/>
<evidence type="ECO:0000256" key="2">
    <source>
        <dbReference type="ARBA" id="ARBA00031870"/>
    </source>
</evidence>
<dbReference type="GO" id="GO:0009982">
    <property type="term" value="F:pseudouridine synthase activity"/>
    <property type="evidence" value="ECO:0007669"/>
    <property type="project" value="InterPro"/>
</dbReference>
<evidence type="ECO:0000313" key="6">
    <source>
        <dbReference type="Proteomes" id="UP001432128"/>
    </source>
</evidence>
<dbReference type="PROSITE" id="PS01129">
    <property type="entry name" value="PSI_RLU"/>
    <property type="match status" value="1"/>
</dbReference>
<dbReference type="InterPro" id="IPR050188">
    <property type="entry name" value="RluA_PseudoU_synthase"/>
</dbReference>
<dbReference type="InterPro" id="IPR006145">
    <property type="entry name" value="PsdUridine_synth_RsuA/RluA"/>
</dbReference>
<dbReference type="Gene3D" id="3.30.2350.10">
    <property type="entry name" value="Pseudouridine synthase"/>
    <property type="match status" value="1"/>
</dbReference>
<dbReference type="GO" id="GO:0000455">
    <property type="term" value="P:enzyme-directed rRNA pseudouridine synthesis"/>
    <property type="evidence" value="ECO:0007669"/>
    <property type="project" value="TreeGrafter"/>
</dbReference>